<gene>
    <name evidence="1" type="ORF">G6N73_00925</name>
</gene>
<dbReference type="RefSeq" id="WP_165021885.1">
    <property type="nucleotide sequence ID" value="NZ_JAAKZF010000001.1"/>
</dbReference>
<dbReference type="AlphaFoldDB" id="A0A6G4W575"/>
<proteinExistence type="predicted"/>
<evidence type="ECO:0000313" key="2">
    <source>
        <dbReference type="Proteomes" id="UP001642900"/>
    </source>
</evidence>
<name>A0A6G4W575_9HYPH</name>
<evidence type="ECO:0000313" key="1">
    <source>
        <dbReference type="EMBL" id="NGO49749.1"/>
    </source>
</evidence>
<keyword evidence="2" id="KW-1185">Reference proteome</keyword>
<accession>A0A6G4W575</accession>
<dbReference type="EMBL" id="JAAKZF010000001">
    <property type="protein sequence ID" value="NGO49749.1"/>
    <property type="molecule type" value="Genomic_DNA"/>
</dbReference>
<organism evidence="1 2">
    <name type="scientific">Allomesorhizobium camelthorni</name>
    <dbReference type="NCBI Taxonomy" id="475069"/>
    <lineage>
        <taxon>Bacteria</taxon>
        <taxon>Pseudomonadati</taxon>
        <taxon>Pseudomonadota</taxon>
        <taxon>Alphaproteobacteria</taxon>
        <taxon>Hyphomicrobiales</taxon>
        <taxon>Phyllobacteriaceae</taxon>
        <taxon>Allomesorhizobium</taxon>
    </lineage>
</organism>
<comment type="caution">
    <text evidence="1">The sequence shown here is derived from an EMBL/GenBank/DDBJ whole genome shotgun (WGS) entry which is preliminary data.</text>
</comment>
<protein>
    <submittedName>
        <fullName evidence="1">Uncharacterized protein</fullName>
    </submittedName>
</protein>
<reference evidence="1 2" key="1">
    <citation type="submission" date="2020-02" db="EMBL/GenBank/DDBJ databases">
        <title>Genome sequence of strain CCNWXJ40-4.</title>
        <authorList>
            <person name="Gao J."/>
            <person name="Sun J."/>
        </authorList>
    </citation>
    <scope>NUCLEOTIDE SEQUENCE [LARGE SCALE GENOMIC DNA]</scope>
    <source>
        <strain evidence="1 2">CCNWXJ 40-4</strain>
    </source>
</reference>
<sequence>MPVKITYKVKPSNKAETLPKSPFIDKISIVLKPHKDQDAHDIYMALFQNLDDPMLWANGPKGKGFQIGKRVLLPSIVDFKRLPLFQATYDKAHKKVERIRLEFVPVDLGTLGIVELHAAMITIMPGGWEYVAKHGHVTRIDVTVDLPSVRMDGFQFLPQHSSTTMRWTINGILQNLAYGKPKGNQTLIYSRKKKRLSKGQGWSGPSVVRIERRLVNLGGMKVYQLPTLPNPFADMQFTTNMPVAPSEVEEGLWTMFCDSVQVRGLKDALLLLKKDRRTKFRKHLAAHPVPWWQPHEIWKDWKPMLASLKIASTKWPG</sequence>
<dbReference type="Proteomes" id="UP001642900">
    <property type="component" value="Unassembled WGS sequence"/>
</dbReference>